<dbReference type="InterPro" id="IPR032466">
    <property type="entry name" value="Metal_Hydrolase"/>
</dbReference>
<dbReference type="RefSeq" id="WP_419193675.1">
    <property type="nucleotide sequence ID" value="NZ_CP036279.1"/>
</dbReference>
<dbReference type="SUPFAM" id="SSF51556">
    <property type="entry name" value="Metallo-dependent hydrolases"/>
    <property type="match status" value="1"/>
</dbReference>
<organism evidence="2 3">
    <name type="scientific">Kolteria novifilia</name>
    <dbReference type="NCBI Taxonomy" id="2527975"/>
    <lineage>
        <taxon>Bacteria</taxon>
        <taxon>Pseudomonadati</taxon>
        <taxon>Planctomycetota</taxon>
        <taxon>Planctomycetia</taxon>
        <taxon>Kolteriales</taxon>
        <taxon>Kolteriaceae</taxon>
        <taxon>Kolteria</taxon>
    </lineage>
</organism>
<dbReference type="Proteomes" id="UP000317093">
    <property type="component" value="Chromosome"/>
</dbReference>
<keyword evidence="3" id="KW-1185">Reference proteome</keyword>
<dbReference type="Gene3D" id="3.20.20.140">
    <property type="entry name" value="Metal-dependent hydrolases"/>
    <property type="match status" value="1"/>
</dbReference>
<accession>A0A518B4S2</accession>
<evidence type="ECO:0000313" key="2">
    <source>
        <dbReference type="EMBL" id="QDU61981.1"/>
    </source>
</evidence>
<gene>
    <name evidence="2" type="ORF">Pan216_28470</name>
</gene>
<name>A0A518B4S2_9BACT</name>
<dbReference type="GO" id="GO:0016787">
    <property type="term" value="F:hydrolase activity"/>
    <property type="evidence" value="ECO:0007669"/>
    <property type="project" value="UniProtKB-KW"/>
</dbReference>
<keyword evidence="2" id="KW-0378">Hydrolase</keyword>
<dbReference type="Pfam" id="PF04909">
    <property type="entry name" value="Amidohydro_2"/>
    <property type="match status" value="1"/>
</dbReference>
<dbReference type="KEGG" id="knv:Pan216_28470"/>
<dbReference type="AlphaFoldDB" id="A0A518B4S2"/>
<dbReference type="InterPro" id="IPR006680">
    <property type="entry name" value="Amidohydro-rel"/>
</dbReference>
<feature type="domain" description="Amidohydrolase-related" evidence="1">
    <location>
        <begin position="62"/>
        <end position="267"/>
    </location>
</feature>
<evidence type="ECO:0000313" key="3">
    <source>
        <dbReference type="Proteomes" id="UP000317093"/>
    </source>
</evidence>
<evidence type="ECO:0000259" key="1">
    <source>
        <dbReference type="Pfam" id="PF04909"/>
    </source>
</evidence>
<reference evidence="2 3" key="1">
    <citation type="submission" date="2019-02" db="EMBL/GenBank/DDBJ databases">
        <title>Deep-cultivation of Planctomycetes and their phenomic and genomic characterization uncovers novel biology.</title>
        <authorList>
            <person name="Wiegand S."/>
            <person name="Jogler M."/>
            <person name="Boedeker C."/>
            <person name="Pinto D."/>
            <person name="Vollmers J."/>
            <person name="Rivas-Marin E."/>
            <person name="Kohn T."/>
            <person name="Peeters S.H."/>
            <person name="Heuer A."/>
            <person name="Rast P."/>
            <person name="Oberbeckmann S."/>
            <person name="Bunk B."/>
            <person name="Jeske O."/>
            <person name="Meyerdierks A."/>
            <person name="Storesund J.E."/>
            <person name="Kallscheuer N."/>
            <person name="Luecker S."/>
            <person name="Lage O.M."/>
            <person name="Pohl T."/>
            <person name="Merkel B.J."/>
            <person name="Hornburger P."/>
            <person name="Mueller R.-W."/>
            <person name="Bruemmer F."/>
            <person name="Labrenz M."/>
            <person name="Spormann A.M."/>
            <person name="Op den Camp H."/>
            <person name="Overmann J."/>
            <person name="Amann R."/>
            <person name="Jetten M.S.M."/>
            <person name="Mascher T."/>
            <person name="Medema M.H."/>
            <person name="Devos D.P."/>
            <person name="Kaster A.-K."/>
            <person name="Ovreas L."/>
            <person name="Rohde M."/>
            <person name="Galperin M.Y."/>
            <person name="Jogler C."/>
        </authorList>
    </citation>
    <scope>NUCLEOTIDE SEQUENCE [LARGE SCALE GENOMIC DNA]</scope>
    <source>
        <strain evidence="2 3">Pan216</strain>
    </source>
</reference>
<protein>
    <submittedName>
        <fullName evidence="2">Amidohydrolase</fullName>
    </submittedName>
</protein>
<proteinExistence type="predicted"/>
<dbReference type="EMBL" id="CP036279">
    <property type="protein sequence ID" value="QDU61981.1"/>
    <property type="molecule type" value="Genomic_DNA"/>
</dbReference>
<sequence>MPPLELPRYAPIIDVNVHLSRWPFRRLPDDEPERLAKRLRDQGVASALASSFDGLLHLDLGEVNRRLVDACASKGQGVLTPVGAVNLALPNWESEVRWCARTPEVVGVRLWPGYHDVGLDDPRFDDLCAACAEESLLLQLVMRLEDARTEHPRFRSRKVELAALPDLLRRHPRLRVILLNPGKDVSAEAAGKLAQAGNLYFDIGMIEGTGAIGLRRYLTPALAERLLFGSHSPFFYFAATTLRLHECQPKERDLKGILHANARRLLDRPR</sequence>